<evidence type="ECO:0000256" key="1">
    <source>
        <dbReference type="ARBA" id="ARBA00022617"/>
    </source>
</evidence>
<keyword evidence="2" id="KW-0479">Metal-binding</keyword>
<reference evidence="7" key="1">
    <citation type="journal article" date="2021" name="Sci. Rep.">
        <title>Diploid genomic architecture of Nitzschia inconspicua, an elite biomass production diatom.</title>
        <authorList>
            <person name="Oliver A."/>
            <person name="Podell S."/>
            <person name="Pinowska A."/>
            <person name="Traller J.C."/>
            <person name="Smith S.R."/>
            <person name="McClure R."/>
            <person name="Beliaev A."/>
            <person name="Bohutskyi P."/>
            <person name="Hill E.A."/>
            <person name="Rabines A."/>
            <person name="Zheng H."/>
            <person name="Allen L.Z."/>
            <person name="Kuo A."/>
            <person name="Grigoriev I.V."/>
            <person name="Allen A.E."/>
            <person name="Hazlebeck D."/>
            <person name="Allen E.E."/>
        </authorList>
    </citation>
    <scope>NUCLEOTIDE SEQUENCE</scope>
    <source>
        <strain evidence="7">Hildebrandi</strain>
    </source>
</reference>
<name>A0A9K3KPH2_9STRA</name>
<dbReference type="PANTHER" id="PTHR19359">
    <property type="entry name" value="CYTOCHROME B5"/>
    <property type="match status" value="1"/>
</dbReference>
<keyword evidence="8" id="KW-1185">Reference proteome</keyword>
<comment type="caution">
    <text evidence="7">The sequence shown here is derived from an EMBL/GenBank/DDBJ whole genome shotgun (WGS) entry which is preliminary data.</text>
</comment>
<dbReference type="PANTHER" id="PTHR19359:SF14">
    <property type="entry name" value="CYTOCHROME B5 A"/>
    <property type="match status" value="1"/>
</dbReference>
<accession>A0A9K3KPH2</accession>
<dbReference type="AlphaFoldDB" id="A0A9K3KPH2"/>
<keyword evidence="3" id="KW-0408">Iron</keyword>
<dbReference type="OrthoDB" id="47685at2759"/>
<dbReference type="PROSITE" id="PS50255">
    <property type="entry name" value="CYTOCHROME_B5_2"/>
    <property type="match status" value="1"/>
</dbReference>
<dbReference type="InterPro" id="IPR050668">
    <property type="entry name" value="Cytochrome_b5"/>
</dbReference>
<evidence type="ECO:0000313" key="8">
    <source>
        <dbReference type="Proteomes" id="UP000693970"/>
    </source>
</evidence>
<dbReference type="Pfam" id="PF00173">
    <property type="entry name" value="Cyt-b5"/>
    <property type="match status" value="1"/>
</dbReference>
<dbReference type="GO" id="GO:0016020">
    <property type="term" value="C:membrane"/>
    <property type="evidence" value="ECO:0007669"/>
    <property type="project" value="TreeGrafter"/>
</dbReference>
<dbReference type="GO" id="GO:0046872">
    <property type="term" value="F:metal ion binding"/>
    <property type="evidence" value="ECO:0007669"/>
    <property type="project" value="UniProtKB-KW"/>
</dbReference>
<feature type="compositionally biased region" description="Low complexity" evidence="4">
    <location>
        <begin position="69"/>
        <end position="79"/>
    </location>
</feature>
<feature type="region of interest" description="Disordered" evidence="4">
    <location>
        <begin position="60"/>
        <end position="98"/>
    </location>
</feature>
<gene>
    <name evidence="7" type="ORF">IV203_005824</name>
</gene>
<dbReference type="EMBL" id="JAGRRH010000021">
    <property type="protein sequence ID" value="KAG7346755.1"/>
    <property type="molecule type" value="Genomic_DNA"/>
</dbReference>
<dbReference type="Pfam" id="PF00646">
    <property type="entry name" value="F-box"/>
    <property type="match status" value="1"/>
</dbReference>
<protein>
    <submittedName>
        <fullName evidence="7">Cytochrome b5-like heme/steroid binding domain containing protein</fullName>
    </submittedName>
</protein>
<evidence type="ECO:0000259" key="6">
    <source>
        <dbReference type="PROSITE" id="PS50255"/>
    </source>
</evidence>
<evidence type="ECO:0000313" key="7">
    <source>
        <dbReference type="EMBL" id="KAG7346755.1"/>
    </source>
</evidence>
<evidence type="ECO:0000256" key="2">
    <source>
        <dbReference type="ARBA" id="ARBA00022723"/>
    </source>
</evidence>
<dbReference type="SMART" id="SM01117">
    <property type="entry name" value="Cyt-b5"/>
    <property type="match status" value="1"/>
</dbReference>
<dbReference type="GO" id="GO:0020037">
    <property type="term" value="F:heme binding"/>
    <property type="evidence" value="ECO:0007669"/>
    <property type="project" value="TreeGrafter"/>
</dbReference>
<proteinExistence type="predicted"/>
<sequence>MSSLLSSYIEDWEGFYHYLSEYGFHITLWAVLSAVTIYRREMSVNRFYHEDDELVQDGQREYNNNPEIPSSSPASHSSACLPTSPESRRISELRDEEQEIETEELLEGAAMYSSPLKPMLNLASLASLWMDSFPGDDEEPSLKMMKTDMTATDLLERVGSYASGEPIAAAIAVFCPAKRTKVVAGQALPLAVDVGLDPFTKDLPPDVHVHIVSFLHPRDVVKLPCVSKKYRNIIDDPDNLTCSSVWQTLWKRDYEWIVKDWDIGRLAFQRSNVTQWAYNKDFYFRFGQAYLNYVLAGMNTHDHCLAGIHGNIYDLTSFLHIHPGSPDTLMVHSGRDATAFFEDMGHSNGARRMAMSLCVVVDKATENDESFGLFPTAHTIVNDESRIRPRLPDGADNLLLLGRIHSRVNRTGTLLRIRKEFKAETEHVQARVAPRFANDPTVLGREVNTYFDPFTGQWRLWYTETNTLTTIFVPA</sequence>
<organism evidence="7 8">
    <name type="scientific">Nitzschia inconspicua</name>
    <dbReference type="NCBI Taxonomy" id="303405"/>
    <lineage>
        <taxon>Eukaryota</taxon>
        <taxon>Sar</taxon>
        <taxon>Stramenopiles</taxon>
        <taxon>Ochrophyta</taxon>
        <taxon>Bacillariophyta</taxon>
        <taxon>Bacillariophyceae</taxon>
        <taxon>Bacillariophycidae</taxon>
        <taxon>Bacillariales</taxon>
        <taxon>Bacillariaceae</taxon>
        <taxon>Nitzschia</taxon>
    </lineage>
</organism>
<dbReference type="InterPro" id="IPR001199">
    <property type="entry name" value="Cyt_B5-like_heme/steroid-bd"/>
</dbReference>
<dbReference type="InterPro" id="IPR001810">
    <property type="entry name" value="F-box_dom"/>
</dbReference>
<dbReference type="SMART" id="SM00256">
    <property type="entry name" value="FBOX"/>
    <property type="match status" value="1"/>
</dbReference>
<evidence type="ECO:0000256" key="3">
    <source>
        <dbReference type="ARBA" id="ARBA00023004"/>
    </source>
</evidence>
<evidence type="ECO:0000256" key="4">
    <source>
        <dbReference type="SAM" id="MobiDB-lite"/>
    </source>
</evidence>
<dbReference type="Proteomes" id="UP000693970">
    <property type="component" value="Unassembled WGS sequence"/>
</dbReference>
<keyword evidence="1" id="KW-0349">Heme</keyword>
<dbReference type="PROSITE" id="PS50181">
    <property type="entry name" value="FBOX"/>
    <property type="match status" value="1"/>
</dbReference>
<evidence type="ECO:0000259" key="5">
    <source>
        <dbReference type="PROSITE" id="PS50181"/>
    </source>
</evidence>
<feature type="domain" description="F-box" evidence="5">
    <location>
        <begin position="197"/>
        <end position="249"/>
    </location>
</feature>
<feature type="domain" description="Cytochrome b5 heme-binding" evidence="6">
    <location>
        <begin position="295"/>
        <end position="359"/>
    </location>
</feature>
<reference evidence="7" key="2">
    <citation type="submission" date="2021-04" db="EMBL/GenBank/DDBJ databases">
        <authorList>
            <person name="Podell S."/>
        </authorList>
    </citation>
    <scope>NUCLEOTIDE SEQUENCE</scope>
    <source>
        <strain evidence="7">Hildebrandi</strain>
    </source>
</reference>